<evidence type="ECO:0000256" key="1">
    <source>
        <dbReference type="ARBA" id="ARBA00008738"/>
    </source>
</evidence>
<evidence type="ECO:0000256" key="2">
    <source>
        <dbReference type="ARBA" id="ARBA00009759"/>
    </source>
</evidence>
<comment type="similarity">
    <text evidence="1">Belongs to the FAM154 family.</text>
</comment>
<proteinExistence type="inferred from homology"/>
<dbReference type="InterPro" id="IPR000760">
    <property type="entry name" value="Inositol_monophosphatase-like"/>
</dbReference>
<feature type="compositionally biased region" description="Polar residues" evidence="10">
    <location>
        <begin position="16"/>
        <end position="35"/>
    </location>
</feature>
<feature type="region of interest" description="Disordered" evidence="10">
    <location>
        <begin position="9"/>
        <end position="36"/>
    </location>
</feature>
<evidence type="ECO:0000256" key="8">
    <source>
        <dbReference type="ARBA" id="ARBA00044519"/>
    </source>
</evidence>
<reference evidence="12" key="1">
    <citation type="submission" date="2016-11" db="UniProtKB">
        <authorList>
            <consortium name="WormBaseParasite"/>
        </authorList>
    </citation>
    <scope>IDENTIFICATION</scope>
</reference>
<dbReference type="GO" id="GO:0004441">
    <property type="term" value="F:inositol-1,4-bisphosphate 1-phosphatase activity"/>
    <property type="evidence" value="ECO:0007669"/>
    <property type="project" value="UniProtKB-EC"/>
</dbReference>
<dbReference type="Proteomes" id="UP000095280">
    <property type="component" value="Unplaced"/>
</dbReference>
<dbReference type="PROSITE" id="PS00629">
    <property type="entry name" value="IMP_1"/>
    <property type="match status" value="1"/>
</dbReference>
<feature type="binding site" evidence="9">
    <location>
        <position position="918"/>
    </location>
    <ligand>
        <name>Mg(2+)</name>
        <dbReference type="ChEBI" id="CHEBI:18420"/>
        <label>1</label>
        <note>catalytic</note>
    </ligand>
</feature>
<dbReference type="Gene3D" id="4.10.460.10">
    <property type="entry name" value="Inositol Polyphosphate 1-phosphatase, domain 1"/>
    <property type="match status" value="1"/>
</dbReference>
<dbReference type="AlphaFoldDB" id="A0A1I8JIC5"/>
<keyword evidence="3" id="KW-0452">Lithium</keyword>
<comment type="catalytic activity">
    <reaction evidence="7">
        <text>1D-myo-inositol 1,4-bisphosphate + H2O = 1D-myo-inositol 4-phosphate + phosphate</text>
        <dbReference type="Rhea" id="RHEA:15553"/>
        <dbReference type="ChEBI" id="CHEBI:15377"/>
        <dbReference type="ChEBI" id="CHEBI:43474"/>
        <dbReference type="ChEBI" id="CHEBI:58282"/>
        <dbReference type="ChEBI" id="CHEBI:58469"/>
        <dbReference type="EC" id="3.1.3.57"/>
    </reaction>
    <physiologicalReaction direction="left-to-right" evidence="7">
        <dbReference type="Rhea" id="RHEA:15554"/>
    </physiologicalReaction>
</comment>
<evidence type="ECO:0000313" key="12">
    <source>
        <dbReference type="WBParaSite" id="maker-uti_cns_0048006-snap-gene-0.10-mRNA-1"/>
    </source>
</evidence>
<dbReference type="InterPro" id="IPR020583">
    <property type="entry name" value="Inositol_monoP_metal-BS"/>
</dbReference>
<dbReference type="SUPFAM" id="SSF56655">
    <property type="entry name" value="Carbohydrate phosphatase"/>
    <property type="match status" value="1"/>
</dbReference>
<dbReference type="Gene3D" id="3.30.540.10">
    <property type="entry name" value="Fructose-1,6-Bisphosphatase, subunit A, domain 1"/>
    <property type="match status" value="1"/>
</dbReference>
<evidence type="ECO:0000256" key="10">
    <source>
        <dbReference type="SAM" id="MobiDB-lite"/>
    </source>
</evidence>
<evidence type="ECO:0000256" key="5">
    <source>
        <dbReference type="ARBA" id="ARBA00022842"/>
    </source>
</evidence>
<dbReference type="InterPro" id="IPR044897">
    <property type="entry name" value="INPP1_dom_1"/>
</dbReference>
<dbReference type="PANTHER" id="PTHR43028:SF3">
    <property type="entry name" value="INOSITOL POLYPHOSPHATE 1-PHOSPHATASE"/>
    <property type="match status" value="1"/>
</dbReference>
<dbReference type="InterPro" id="IPR033336">
    <property type="entry name" value="SAXO1/2"/>
</dbReference>
<accession>A0A1I8JIC5</accession>
<dbReference type="Pfam" id="PF00459">
    <property type="entry name" value="Inositol_P"/>
    <property type="match status" value="1"/>
</dbReference>
<name>A0A1I8JIC5_9PLAT</name>
<evidence type="ECO:0000256" key="7">
    <source>
        <dbReference type="ARBA" id="ARBA00044478"/>
    </source>
</evidence>
<dbReference type="EC" id="3.1.3.57" evidence="8"/>
<dbReference type="GO" id="GO:0008017">
    <property type="term" value="F:microtubule binding"/>
    <property type="evidence" value="ECO:0007669"/>
    <property type="project" value="InterPro"/>
</dbReference>
<keyword evidence="4 9" id="KW-0479">Metal-binding</keyword>
<evidence type="ECO:0000256" key="6">
    <source>
        <dbReference type="ARBA" id="ARBA00044465"/>
    </source>
</evidence>
<feature type="binding site" evidence="9">
    <location>
        <position position="842"/>
    </location>
    <ligand>
        <name>Mg(2+)</name>
        <dbReference type="ChEBI" id="CHEBI:18420"/>
        <label>1</label>
        <note>catalytic</note>
    </ligand>
</feature>
<organism evidence="11 12">
    <name type="scientific">Macrostomum lignano</name>
    <dbReference type="NCBI Taxonomy" id="282301"/>
    <lineage>
        <taxon>Eukaryota</taxon>
        <taxon>Metazoa</taxon>
        <taxon>Spiralia</taxon>
        <taxon>Lophotrochozoa</taxon>
        <taxon>Platyhelminthes</taxon>
        <taxon>Rhabditophora</taxon>
        <taxon>Macrostomorpha</taxon>
        <taxon>Macrostomida</taxon>
        <taxon>Macrostomidae</taxon>
        <taxon>Macrostomum</taxon>
    </lineage>
</organism>
<evidence type="ECO:0000256" key="4">
    <source>
        <dbReference type="ARBA" id="ARBA00022723"/>
    </source>
</evidence>
<dbReference type="Pfam" id="PF05217">
    <property type="entry name" value="SAXO1-2"/>
    <property type="match status" value="1"/>
</dbReference>
<evidence type="ECO:0000256" key="9">
    <source>
        <dbReference type="PIRSR" id="PIRSR600760-2"/>
    </source>
</evidence>
<dbReference type="GO" id="GO:0046872">
    <property type="term" value="F:metal ion binding"/>
    <property type="evidence" value="ECO:0007669"/>
    <property type="project" value="UniProtKB-KW"/>
</dbReference>
<comment type="cofactor">
    <cofactor evidence="9">
        <name>Mg(2+)</name>
        <dbReference type="ChEBI" id="CHEBI:18420"/>
    </cofactor>
</comment>
<keyword evidence="11" id="KW-1185">Reference proteome</keyword>
<comment type="catalytic activity">
    <reaction evidence="6">
        <text>1D-myo-inositol 1,3,4-trisphosphate + H2O = 1D-myo-inositol 3,4-bisphosphate + phosphate</text>
        <dbReference type="Rhea" id="RHEA:70319"/>
        <dbReference type="ChEBI" id="CHEBI:15377"/>
        <dbReference type="ChEBI" id="CHEBI:43474"/>
        <dbReference type="ChEBI" id="CHEBI:58414"/>
        <dbReference type="ChEBI" id="CHEBI:83241"/>
    </reaction>
    <physiologicalReaction direction="left-to-right" evidence="6">
        <dbReference type="Rhea" id="RHEA:70320"/>
    </physiologicalReaction>
</comment>
<evidence type="ECO:0000256" key="3">
    <source>
        <dbReference type="ARBA" id="ARBA00022671"/>
    </source>
</evidence>
<protein>
    <recommendedName>
        <fullName evidence="8">inositol-1,4-bisphosphate 1-phosphatase</fullName>
        <ecNumber evidence="8">3.1.3.57</ecNumber>
    </recommendedName>
</protein>
<sequence length="980" mass="107269">DNFKKWALTGREKVGPNQTYQPNSAPFEGQSTTASHFVPHPMDVRRSFKPSQDAARTEGPFDGTTLYRMEYVPKHIEPCPAALLDTETSRYLYKETDDTGHKFYQARNGRSASAANLNSRRLVSAMQVLLYVISSLFLLGSLASSCSNEQPAKQRMRFKLVSLCPAASGGPRAEKLGSEFGCAMLCTLARSCNAFHFARPVKGDPLCYLGDACAPGGGAAQWTAGHCKTFSYQDTSNVNPGDTPGLLAEQKMKLFYRFKKSGPVNEANPRLHCLTAQNVTIGSDGAQFEGNQDSFLKTEIPDFGQYLNYGGIYTLYAVLRKPIRCQFEDSAAQVIFYSCQSRRICLFFGWLIEPDNLYAITLKSQEVGSAIGDQPFPVSIGVSFNQSAISTFYFNGSALAVSNYSLGSSLLIRPDQGYRHLRFSSSDVFGDTGGSIRCFGFTKIMHLLWHVINWLLLVKVNSKSTEQAFHNLRFELQSLCPAAIGGPRAEKLGSEFGCAMLCVMARSCNAFHFARPVKGDPLCYLGDACATDGGAAQWTTGHCKTFSFKSTADPGNQYGSSALFAELRMQLFYKFKKSGLVNEANPRLNCLKSHNVTMGIDGAKFKGTQSSYLSVKTPGFEQYLNYGGVFSLYAVLRAPFNSMSRTYCSFTNKTLGGYGGILVNCQKQAVCLATSSVASRTFTGWVSKTTTAATSHHPVEMSVGVSFNRTSVAAFYFNGSVLELGSAFVTTMSSMSLDQFSYMRLSTSLEGDGVEGSISCTMKASELLCELLNAAEKSAELARAIRREESLFHLLIEEKTGDDKGKRFGFDFKTLADVLVQEMVRHDLEKKFPGLGKRVLGEENNKFTNTVGDTVTVEIKENRKKTHSVLTKILDGNDRAATVLTGLVHEEVTVPRPAQADQLDSVQLDKKSIGLWIDPIDGTAEYISGGRDPEFRPGETVSQNGLPNVTVLIGVFDKATGLPIMGVINQPFFRTMDGKA</sequence>
<dbReference type="InterPro" id="IPR050725">
    <property type="entry name" value="CysQ/Inositol_MonoPase"/>
</dbReference>
<evidence type="ECO:0000313" key="11">
    <source>
        <dbReference type="Proteomes" id="UP000095280"/>
    </source>
</evidence>
<dbReference type="PANTHER" id="PTHR43028">
    <property type="entry name" value="3'(2'),5'-BISPHOSPHATE NUCLEOTIDASE 1"/>
    <property type="match status" value="1"/>
</dbReference>
<comment type="similarity">
    <text evidence="2">Belongs to the inositol monophosphatase superfamily.</text>
</comment>
<feature type="binding site" evidence="9">
    <location>
        <position position="920"/>
    </location>
    <ligand>
        <name>Mg(2+)</name>
        <dbReference type="ChEBI" id="CHEBI:18420"/>
        <label>1</label>
        <note>catalytic</note>
    </ligand>
</feature>
<dbReference type="WBParaSite" id="maker-uti_cns_0048006-snap-gene-0.10-mRNA-1">
    <property type="protein sequence ID" value="maker-uti_cns_0048006-snap-gene-0.10-mRNA-1"/>
    <property type="gene ID" value="maker-uti_cns_0048006-snap-gene-0.10"/>
</dbReference>
<keyword evidence="5 9" id="KW-0460">Magnesium</keyword>
<feature type="binding site" evidence="9">
    <location>
        <position position="921"/>
    </location>
    <ligand>
        <name>Mg(2+)</name>
        <dbReference type="ChEBI" id="CHEBI:18420"/>
        <label>1</label>
        <note>catalytic</note>
    </ligand>
</feature>